<feature type="compositionally biased region" description="Basic and acidic residues" evidence="1">
    <location>
        <begin position="96"/>
        <end position="108"/>
    </location>
</feature>
<dbReference type="EMBL" id="BBTG02000011">
    <property type="protein sequence ID" value="GAO15020.1"/>
    <property type="molecule type" value="Genomic_DNA"/>
</dbReference>
<proteinExistence type="predicted"/>
<name>A0A1B5KY39_USTVR</name>
<accession>A0A1B5KY39</accession>
<dbReference type="Proteomes" id="UP000054053">
    <property type="component" value="Unassembled WGS sequence"/>
</dbReference>
<gene>
    <name evidence="2" type="ORF">UVI_02027550</name>
</gene>
<evidence type="ECO:0000313" key="2">
    <source>
        <dbReference type="EMBL" id="GAO15020.1"/>
    </source>
</evidence>
<feature type="region of interest" description="Disordered" evidence="1">
    <location>
        <begin position="90"/>
        <end position="111"/>
    </location>
</feature>
<evidence type="ECO:0000256" key="1">
    <source>
        <dbReference type="SAM" id="MobiDB-lite"/>
    </source>
</evidence>
<sequence>MHFNATPASCPQIQATSRGRKRSRDEASTNLEPDSRRPHVDSWQNNGTGGNGMVSVKPTNGFVSDASSYPLGAYVEESTDQGRRLFQEKNASQMESRSRKAQRLDHSPDQAPLQASLHGTCYDGASKDSQGNLVSTACGNSLVIDAFTILLGIGWRQLGTDEHVQAAARGWARFIEKHFKLSNVGIRLESRGLQSYLVEAAEGYFLFAENLRRGRLVSRTADKALHNLQLSPPVFEGPELDLTLAENQQFEPFTESAMAIDE</sequence>
<dbReference type="AlphaFoldDB" id="A0A1B5KY39"/>
<comment type="caution">
    <text evidence="2">The sequence shown here is derived from an EMBL/GenBank/DDBJ whole genome shotgun (WGS) entry which is preliminary data.</text>
</comment>
<feature type="region of interest" description="Disordered" evidence="1">
    <location>
        <begin position="1"/>
        <end position="59"/>
    </location>
</feature>
<feature type="compositionally biased region" description="Polar residues" evidence="1">
    <location>
        <begin position="1"/>
        <end position="17"/>
    </location>
</feature>
<evidence type="ECO:0000313" key="3">
    <source>
        <dbReference type="Proteomes" id="UP000054053"/>
    </source>
</evidence>
<feature type="compositionally biased region" description="Basic and acidic residues" evidence="1">
    <location>
        <begin position="23"/>
        <end position="40"/>
    </location>
</feature>
<protein>
    <submittedName>
        <fullName evidence="2">Uncharacterized protein</fullName>
    </submittedName>
</protein>
<organism evidence="2 3">
    <name type="scientific">Ustilaginoidea virens</name>
    <name type="common">Rice false smut fungus</name>
    <name type="synonym">Villosiclava virens</name>
    <dbReference type="NCBI Taxonomy" id="1159556"/>
    <lineage>
        <taxon>Eukaryota</taxon>
        <taxon>Fungi</taxon>
        <taxon>Dikarya</taxon>
        <taxon>Ascomycota</taxon>
        <taxon>Pezizomycotina</taxon>
        <taxon>Sordariomycetes</taxon>
        <taxon>Hypocreomycetidae</taxon>
        <taxon>Hypocreales</taxon>
        <taxon>Clavicipitaceae</taxon>
        <taxon>Ustilaginoidea</taxon>
    </lineage>
</organism>
<reference evidence="3" key="1">
    <citation type="journal article" date="2016" name="Genome Announc.">
        <title>Genome sequence of Ustilaginoidea virens IPU010, a rice pathogenic fungus causing false smut.</title>
        <authorList>
            <person name="Kumagai T."/>
            <person name="Ishii T."/>
            <person name="Terai G."/>
            <person name="Umemura M."/>
            <person name="Machida M."/>
            <person name="Asai K."/>
        </authorList>
    </citation>
    <scope>NUCLEOTIDE SEQUENCE [LARGE SCALE GENOMIC DNA]</scope>
    <source>
        <strain evidence="3">IPU010</strain>
    </source>
</reference>